<organism evidence="1 2">
    <name type="scientific">Janibacter limosus</name>
    <dbReference type="NCBI Taxonomy" id="53458"/>
    <lineage>
        <taxon>Bacteria</taxon>
        <taxon>Bacillati</taxon>
        <taxon>Actinomycetota</taxon>
        <taxon>Actinomycetes</taxon>
        <taxon>Micrococcales</taxon>
        <taxon>Intrasporangiaceae</taxon>
        <taxon>Janibacter</taxon>
    </lineage>
</organism>
<proteinExistence type="predicted"/>
<name>A0AC61U3V9_9MICO</name>
<accession>A0AC61U3V9</accession>
<protein>
    <submittedName>
        <fullName evidence="1">Uncharacterized protein</fullName>
    </submittedName>
</protein>
<sequence length="178" mass="18768">MGEALAPVGQIRQLTEVAEVAAVREGVSRGLPTQESWSVRDWVGVSEGRRAPRPQMRHVGSVVRVAEAGLRTGSGLSEPAPEAAPDSDTDDEASSSPAAGVPDVVAAFTEGDLPLGKADQLVRFEEGVRRVADADLLAADLGILLGRARDDEVLTGPQGRTLQRVSGLDEKSWQPPSR</sequence>
<evidence type="ECO:0000313" key="2">
    <source>
        <dbReference type="Proteomes" id="UP001059663"/>
    </source>
</evidence>
<reference evidence="1" key="1">
    <citation type="submission" date="2021-11" db="EMBL/GenBank/DDBJ databases">
        <title>Study of the species diversity of bacterial strains isolated from a unique natural object - Shulgan-Tash cave (Bashkiria).</title>
        <authorList>
            <person name="Sazanova A.L."/>
            <person name="Chirak E.R."/>
            <person name="Safronova V.I."/>
        </authorList>
    </citation>
    <scope>NUCLEOTIDE SEQUENCE</scope>
    <source>
        <strain evidence="1">P1</strain>
    </source>
</reference>
<evidence type="ECO:0000313" key="1">
    <source>
        <dbReference type="EMBL" id="UUZ44683.1"/>
    </source>
</evidence>
<dbReference type="Proteomes" id="UP001059663">
    <property type="component" value="Chromosome"/>
</dbReference>
<gene>
    <name evidence="1" type="ORF">LP422_20595</name>
</gene>
<dbReference type="EMBL" id="CP087977">
    <property type="protein sequence ID" value="UUZ44683.1"/>
    <property type="molecule type" value="Genomic_DNA"/>
</dbReference>